<organism evidence="2">
    <name type="scientific">Nematocida ausubeli (strain ATCC PRA-371 / ERTm2)</name>
    <name type="common">Nematode killer fungus</name>
    <dbReference type="NCBI Taxonomy" id="1913371"/>
    <lineage>
        <taxon>Eukaryota</taxon>
        <taxon>Fungi</taxon>
        <taxon>Fungi incertae sedis</taxon>
        <taxon>Microsporidia</taxon>
        <taxon>Nematocida</taxon>
    </lineage>
</organism>
<feature type="transmembrane region" description="Helical" evidence="1">
    <location>
        <begin position="108"/>
        <end position="131"/>
    </location>
</feature>
<dbReference type="EMBL" id="JH604645">
    <property type="protein sequence ID" value="EHY64359.1"/>
    <property type="molecule type" value="Genomic_DNA"/>
</dbReference>
<name>H8ZG84_NEMA1</name>
<reference evidence="2" key="1">
    <citation type="submission" date="2011-03" db="EMBL/GenBank/DDBJ databases">
        <title>The Genome Sequence of Nematocida sp1 strain ERTm2.</title>
        <authorList>
            <consortium name="The Broad Institute Genome Sequencing Platform"/>
            <consortium name="The Broad Institute Genome Sequencing Center for Infectious Disease"/>
            <person name="Cuomo C."/>
            <person name="Troemel E."/>
            <person name="Young S.K."/>
            <person name="Zeng Q."/>
            <person name="Gargeya S."/>
            <person name="Fitzgerald M."/>
            <person name="Haas B."/>
            <person name="Abouelleil A."/>
            <person name="Alvarado L."/>
            <person name="Arachchi H.M."/>
            <person name="Berlin A."/>
            <person name="Brown A."/>
            <person name="Chapman S.B."/>
            <person name="Chen Z."/>
            <person name="Dunbar C."/>
            <person name="Freedman E."/>
            <person name="Gearin G."/>
            <person name="Gellesch M."/>
            <person name="Goldberg J."/>
            <person name="Griggs A."/>
            <person name="Gujja S."/>
            <person name="Heilman E.R."/>
            <person name="Heiman D."/>
            <person name="Howarth C."/>
            <person name="Larson L."/>
            <person name="Lui A."/>
            <person name="MacDonald P.J.P."/>
            <person name="Mehta T."/>
            <person name="Montmayeur A."/>
            <person name="Murphy C."/>
            <person name="Neiman D."/>
            <person name="Pearson M."/>
            <person name="Priest M."/>
            <person name="Roberts A."/>
            <person name="Saif S."/>
            <person name="Shea T."/>
            <person name="Shenoy N."/>
            <person name="Sisk P."/>
            <person name="Stolte C."/>
            <person name="Sykes S."/>
            <person name="White J."/>
            <person name="Yandava C."/>
            <person name="Wortman J."/>
            <person name="Nusbaum C."/>
            <person name="Birren B."/>
        </authorList>
    </citation>
    <scope>NUCLEOTIDE SEQUENCE</scope>
    <source>
        <strain evidence="2">ERTm2</strain>
    </source>
</reference>
<sequence>MYTDTVGVCLSTPVHTLPLCGLRSPEHSPACSPARPLLLFSFFSLSLLLLSRLCLSSLSFLSPLFFLTLHSFFFYFAFWTLSFHALALCLPDLPCLGLRPGLPCMRAVCIYALSLWAFLPALCFFGLYLWITRALLTNYNRCRLITTEID</sequence>
<keyword evidence="1" id="KW-1133">Transmembrane helix</keyword>
<dbReference type="HOGENOM" id="CLU_1875995_0_0_1"/>
<protein>
    <submittedName>
        <fullName evidence="2">Uncharacterized protein</fullName>
    </submittedName>
</protein>
<dbReference type="AlphaFoldDB" id="H8ZG84"/>
<evidence type="ECO:0000256" key="1">
    <source>
        <dbReference type="SAM" id="Phobius"/>
    </source>
</evidence>
<evidence type="ECO:0000313" key="2">
    <source>
        <dbReference type="EMBL" id="EHY64359.1"/>
    </source>
</evidence>
<accession>H8ZG84</accession>
<dbReference type="Proteomes" id="UP000005622">
    <property type="component" value="Unassembled WGS sequence"/>
</dbReference>
<gene>
    <name evidence="2" type="ORF">NERG_02605</name>
</gene>
<keyword evidence="1" id="KW-0472">Membrane</keyword>
<feature type="transmembrane region" description="Helical" evidence="1">
    <location>
        <begin position="37"/>
        <end position="60"/>
    </location>
</feature>
<keyword evidence="1" id="KW-0812">Transmembrane</keyword>
<feature type="transmembrane region" description="Helical" evidence="1">
    <location>
        <begin position="72"/>
        <end position="96"/>
    </location>
</feature>
<proteinExistence type="predicted"/>